<organism evidence="2 3">
    <name type="scientific">Rubroshorea leprosula</name>
    <dbReference type="NCBI Taxonomy" id="152421"/>
    <lineage>
        <taxon>Eukaryota</taxon>
        <taxon>Viridiplantae</taxon>
        <taxon>Streptophyta</taxon>
        <taxon>Embryophyta</taxon>
        <taxon>Tracheophyta</taxon>
        <taxon>Spermatophyta</taxon>
        <taxon>Magnoliopsida</taxon>
        <taxon>eudicotyledons</taxon>
        <taxon>Gunneridae</taxon>
        <taxon>Pentapetalae</taxon>
        <taxon>rosids</taxon>
        <taxon>malvids</taxon>
        <taxon>Malvales</taxon>
        <taxon>Dipterocarpaceae</taxon>
        <taxon>Rubroshorea</taxon>
    </lineage>
</organism>
<accession>A0AAV5KRB9</accession>
<comment type="caution">
    <text evidence="2">The sequence shown here is derived from an EMBL/GenBank/DDBJ whole genome shotgun (WGS) entry which is preliminary data.</text>
</comment>
<feature type="region of interest" description="Disordered" evidence="1">
    <location>
        <begin position="1"/>
        <end position="52"/>
    </location>
</feature>
<dbReference type="PANTHER" id="PTHR37238:SF1">
    <property type="entry name" value="OS05G0532500 PROTEIN"/>
    <property type="match status" value="1"/>
</dbReference>
<feature type="compositionally biased region" description="Basic and acidic residues" evidence="1">
    <location>
        <begin position="33"/>
        <end position="52"/>
    </location>
</feature>
<proteinExistence type="predicted"/>
<keyword evidence="3" id="KW-1185">Reference proteome</keyword>
<name>A0AAV5KRB9_9ROSI</name>
<evidence type="ECO:0000313" key="3">
    <source>
        <dbReference type="Proteomes" id="UP001054252"/>
    </source>
</evidence>
<evidence type="ECO:0000256" key="1">
    <source>
        <dbReference type="SAM" id="MobiDB-lite"/>
    </source>
</evidence>
<sequence>MPANGGKSKSKSVRKPLRELSNNGNRNGGGKFSKPENLKKKNSEKEKENDESLDRLLLVQSDLSSLLRQIDELVVQAFKLKGTDKQGGKEIEVFTNFLSEMLSSLKPWVPRFEKVILGPAEPEDQPVQGLASVSVGFVKEDESFEVASPEQTKCESLISPSPLVSWRAECNVERGRQLFLLTPLPMSKTLSSKRQDHKPLDSILAGMAEKGKTVTCELDSLPMFPEGDHSMLIMTPCLKMSPPKSCVLLEPICESSHGGGDDRVRKSTPFPFGVGLKNFSASSESSDGEALDDLTVKYPELLGIRQTYKSRIEREELDASPKWLFSPPKSCVLLEPPDEKSLSNIAMDHHLSIPFAADPKTDFPSSKADNPKDAFPKTVMSNQGYISNSLLHIESTPLWKEPESTIRTGKRPGESTLKKELWTRFEAASTYGLRHTASAFPRTVQKGFLDMLDEVSCDEETPISDGLR</sequence>
<dbReference type="EMBL" id="BPVZ01000074">
    <property type="protein sequence ID" value="GKV27184.1"/>
    <property type="molecule type" value="Genomic_DNA"/>
</dbReference>
<dbReference type="AlphaFoldDB" id="A0AAV5KRB9"/>
<dbReference type="Proteomes" id="UP001054252">
    <property type="component" value="Unassembled WGS sequence"/>
</dbReference>
<reference evidence="2 3" key="1">
    <citation type="journal article" date="2021" name="Commun. Biol.">
        <title>The genome of Shorea leprosula (Dipterocarpaceae) highlights the ecological relevance of drought in aseasonal tropical rainforests.</title>
        <authorList>
            <person name="Ng K.K.S."/>
            <person name="Kobayashi M.J."/>
            <person name="Fawcett J.A."/>
            <person name="Hatakeyama M."/>
            <person name="Paape T."/>
            <person name="Ng C.H."/>
            <person name="Ang C.C."/>
            <person name="Tnah L.H."/>
            <person name="Lee C.T."/>
            <person name="Nishiyama T."/>
            <person name="Sese J."/>
            <person name="O'Brien M.J."/>
            <person name="Copetti D."/>
            <person name="Mohd Noor M.I."/>
            <person name="Ong R.C."/>
            <person name="Putra M."/>
            <person name="Sireger I.Z."/>
            <person name="Indrioko S."/>
            <person name="Kosugi Y."/>
            <person name="Izuno A."/>
            <person name="Isagi Y."/>
            <person name="Lee S.L."/>
            <person name="Shimizu K.K."/>
        </authorList>
    </citation>
    <scope>NUCLEOTIDE SEQUENCE [LARGE SCALE GENOMIC DNA]</scope>
    <source>
        <strain evidence="2">214</strain>
    </source>
</reference>
<evidence type="ECO:0000313" key="2">
    <source>
        <dbReference type="EMBL" id="GKV27184.1"/>
    </source>
</evidence>
<dbReference type="PANTHER" id="PTHR37238">
    <property type="entry name" value="OS05G0532500 PROTEIN"/>
    <property type="match status" value="1"/>
</dbReference>
<protein>
    <submittedName>
        <fullName evidence="2">Uncharacterized protein</fullName>
    </submittedName>
</protein>
<gene>
    <name evidence="2" type="ORF">SLEP1_g36384</name>
</gene>